<reference evidence="8 9" key="1">
    <citation type="submission" date="2016-10" db="EMBL/GenBank/DDBJ databases">
        <authorList>
            <person name="de Groot N.N."/>
        </authorList>
    </citation>
    <scope>NUCLEOTIDE SEQUENCE [LARGE SCALE GENOMIC DNA]</scope>
    <source>
        <strain evidence="8 9">DSM 29439</strain>
    </source>
</reference>
<dbReference type="AlphaFoldDB" id="A0A1I0NPA3"/>
<dbReference type="RefSeq" id="WP_091428819.1">
    <property type="nucleotide sequence ID" value="NZ_FOJB01000001.1"/>
</dbReference>
<organism evidence="8 9">
    <name type="scientific">Aliiroseovarius sediminilitoris</name>
    <dbReference type="NCBI Taxonomy" id="1173584"/>
    <lineage>
        <taxon>Bacteria</taxon>
        <taxon>Pseudomonadati</taxon>
        <taxon>Pseudomonadota</taxon>
        <taxon>Alphaproteobacteria</taxon>
        <taxon>Rhodobacterales</taxon>
        <taxon>Paracoccaceae</taxon>
        <taxon>Aliiroseovarius</taxon>
    </lineage>
</organism>
<evidence type="ECO:0000313" key="8">
    <source>
        <dbReference type="EMBL" id="SEW03357.1"/>
    </source>
</evidence>
<dbReference type="InterPro" id="IPR018114">
    <property type="entry name" value="TRYPSIN_HIS"/>
</dbReference>
<feature type="chain" id="PRO_5011332507" description="Serine protease" evidence="6">
    <location>
        <begin position="21"/>
        <end position="275"/>
    </location>
</feature>
<protein>
    <recommendedName>
        <fullName evidence="6">Serine protease</fullName>
        <ecNumber evidence="6">3.4.21.-</ecNumber>
    </recommendedName>
</protein>
<dbReference type="Proteomes" id="UP000199650">
    <property type="component" value="Unassembled WGS sequence"/>
</dbReference>
<keyword evidence="5 6" id="KW-0720">Serine protease</keyword>
<dbReference type="PROSITE" id="PS50240">
    <property type="entry name" value="TRYPSIN_DOM"/>
    <property type="match status" value="1"/>
</dbReference>
<dbReference type="InterPro" id="IPR008256">
    <property type="entry name" value="Peptidase_S1B"/>
</dbReference>
<evidence type="ECO:0000259" key="7">
    <source>
        <dbReference type="PROSITE" id="PS50240"/>
    </source>
</evidence>
<feature type="signal peptide" evidence="6">
    <location>
        <begin position="1"/>
        <end position="20"/>
    </location>
</feature>
<evidence type="ECO:0000256" key="5">
    <source>
        <dbReference type="ARBA" id="ARBA00022825"/>
    </source>
</evidence>
<keyword evidence="9" id="KW-1185">Reference proteome</keyword>
<evidence type="ECO:0000313" key="9">
    <source>
        <dbReference type="Proteomes" id="UP000199650"/>
    </source>
</evidence>
<evidence type="ECO:0000256" key="1">
    <source>
        <dbReference type="ARBA" id="ARBA00008764"/>
    </source>
</evidence>
<dbReference type="PANTHER" id="PTHR15462">
    <property type="entry name" value="SERINE PROTEASE"/>
    <property type="match status" value="1"/>
</dbReference>
<dbReference type="PRINTS" id="PR00839">
    <property type="entry name" value="V8PROTEASE"/>
</dbReference>
<evidence type="ECO:0000256" key="2">
    <source>
        <dbReference type="ARBA" id="ARBA00022670"/>
    </source>
</evidence>
<dbReference type="STRING" id="1173584.SAMN05444851_0994"/>
<dbReference type="InterPro" id="IPR009003">
    <property type="entry name" value="Peptidase_S1_PA"/>
</dbReference>
<keyword evidence="3 6" id="KW-0732">Signal</keyword>
<dbReference type="GO" id="GO:0004252">
    <property type="term" value="F:serine-type endopeptidase activity"/>
    <property type="evidence" value="ECO:0007669"/>
    <property type="project" value="InterPro"/>
</dbReference>
<dbReference type="SMART" id="SM00020">
    <property type="entry name" value="Tryp_SPc"/>
    <property type="match status" value="1"/>
</dbReference>
<dbReference type="GO" id="GO:0006508">
    <property type="term" value="P:proteolysis"/>
    <property type="evidence" value="ECO:0007669"/>
    <property type="project" value="UniProtKB-KW"/>
</dbReference>
<comment type="similarity">
    <text evidence="1 6">Belongs to the peptidase S1B family.</text>
</comment>
<dbReference type="InterPro" id="IPR050966">
    <property type="entry name" value="Glutamyl_endopeptidase"/>
</dbReference>
<keyword evidence="2 6" id="KW-0645">Protease</keyword>
<evidence type="ECO:0000256" key="6">
    <source>
        <dbReference type="RuleBase" id="RU004296"/>
    </source>
</evidence>
<gene>
    <name evidence="8" type="ORF">SAMN05444851_0994</name>
</gene>
<keyword evidence="4 6" id="KW-0378">Hydrolase</keyword>
<name>A0A1I0NPA3_9RHOB</name>
<accession>A0A1I0NPA3</accession>
<dbReference type="Gene3D" id="2.40.10.10">
    <property type="entry name" value="Trypsin-like serine proteases"/>
    <property type="match status" value="2"/>
</dbReference>
<sequence length="275" mass="28978">MKKLIAMMAVGLWLASPLVASDPSPLRTLMTGDESRGWEGVGRLNIGAGGLCTGAMIGENLVLTAAHCMFDKTTGERVQPKDIQFLAGWRNGRASAYRGVRRAVVHPDFTFSGDDKAARVVNDLAVLELDQPIRKSSVKPFAIHSRPRKGAEVGVVSYAHDRAESPALQEMCKVLARQSGALVLSCSVDFGSSGAPVFVVQDGKPAIVSVISAKAMVRNIPVSLGTSLEKPLADLMDMLANGDGVFARVQPVSRPPVSNFGTGAAGPGGAKFLRP</sequence>
<dbReference type="Pfam" id="PF00089">
    <property type="entry name" value="Trypsin"/>
    <property type="match status" value="1"/>
</dbReference>
<proteinExistence type="inferred from homology"/>
<dbReference type="PANTHER" id="PTHR15462:SF8">
    <property type="entry name" value="SERINE PROTEASE"/>
    <property type="match status" value="1"/>
</dbReference>
<dbReference type="InterPro" id="IPR001254">
    <property type="entry name" value="Trypsin_dom"/>
</dbReference>
<feature type="domain" description="Peptidase S1" evidence="7">
    <location>
        <begin position="18"/>
        <end position="275"/>
    </location>
</feature>
<dbReference type="InterPro" id="IPR043504">
    <property type="entry name" value="Peptidase_S1_PA_chymotrypsin"/>
</dbReference>
<dbReference type="SUPFAM" id="SSF50494">
    <property type="entry name" value="Trypsin-like serine proteases"/>
    <property type="match status" value="1"/>
</dbReference>
<evidence type="ECO:0000256" key="4">
    <source>
        <dbReference type="ARBA" id="ARBA00022801"/>
    </source>
</evidence>
<dbReference type="PROSITE" id="PS00134">
    <property type="entry name" value="TRYPSIN_HIS"/>
    <property type="match status" value="1"/>
</dbReference>
<dbReference type="OrthoDB" id="267336at2"/>
<dbReference type="EMBL" id="FOJB01000001">
    <property type="protein sequence ID" value="SEW03357.1"/>
    <property type="molecule type" value="Genomic_DNA"/>
</dbReference>
<evidence type="ECO:0000256" key="3">
    <source>
        <dbReference type="ARBA" id="ARBA00022729"/>
    </source>
</evidence>
<dbReference type="EC" id="3.4.21.-" evidence="6"/>